<gene>
    <name evidence="2" type="ORF">C9J18_04625</name>
    <name evidence="1" type="ORF">CTM96_08600</name>
</gene>
<proteinExistence type="predicted"/>
<sequence length="137" mass="15600">MTDFVIPVRNLGLDESDCSILGVALEQQDLINILPDYFHGRTREKLRKIERNKEVNCDDLVTISLTNYGFSFDDPFSGYLKANENFISRVDLTLAKEIFSDESKNKVFLCTFLVASSATDLYKASVNIDIVMIKDFK</sequence>
<dbReference type="EMBL" id="PYMO01000006">
    <property type="protein sequence ID" value="PSU25758.1"/>
    <property type="molecule type" value="Genomic_DNA"/>
</dbReference>
<keyword evidence="3" id="KW-1185">Reference proteome</keyword>
<protein>
    <submittedName>
        <fullName evidence="2">Uncharacterized protein</fullName>
    </submittedName>
</protein>
<evidence type="ECO:0000313" key="3">
    <source>
        <dbReference type="Proteomes" id="UP000241405"/>
    </source>
</evidence>
<evidence type="ECO:0000313" key="4">
    <source>
        <dbReference type="Proteomes" id="UP000241618"/>
    </source>
</evidence>
<reference evidence="3 4" key="1">
    <citation type="submission" date="2018-03" db="EMBL/GenBank/DDBJ databases">
        <title>Whole genome sequencing of Histamine producing bacteria.</title>
        <authorList>
            <person name="Butler K."/>
        </authorList>
    </citation>
    <scope>NUCLEOTIDE SEQUENCE [LARGE SCALE GENOMIC DNA]</scope>
    <source>
        <strain evidence="2 4">FS-6.1</strain>
        <strain evidence="1 3">FS-6.2</strain>
    </source>
</reference>
<organism evidence="2 4">
    <name type="scientific">Photobacterium phosphoreum</name>
    <dbReference type="NCBI Taxonomy" id="659"/>
    <lineage>
        <taxon>Bacteria</taxon>
        <taxon>Pseudomonadati</taxon>
        <taxon>Pseudomonadota</taxon>
        <taxon>Gammaproteobacteria</taxon>
        <taxon>Vibrionales</taxon>
        <taxon>Vibrionaceae</taxon>
        <taxon>Photobacterium</taxon>
    </lineage>
</organism>
<accession>A0A2T3JWI4</accession>
<dbReference type="EMBL" id="PYMP01000002">
    <property type="protein sequence ID" value="PSU53693.1"/>
    <property type="molecule type" value="Genomic_DNA"/>
</dbReference>
<dbReference type="RefSeq" id="WP_107189487.1">
    <property type="nucleotide sequence ID" value="NZ_PYMN01000005.1"/>
</dbReference>
<evidence type="ECO:0000313" key="1">
    <source>
        <dbReference type="EMBL" id="PSU25758.1"/>
    </source>
</evidence>
<comment type="caution">
    <text evidence="2">The sequence shown here is derived from an EMBL/GenBank/DDBJ whole genome shotgun (WGS) entry which is preliminary data.</text>
</comment>
<dbReference type="Proteomes" id="UP000241618">
    <property type="component" value="Unassembled WGS sequence"/>
</dbReference>
<dbReference type="Proteomes" id="UP000241405">
    <property type="component" value="Unassembled WGS sequence"/>
</dbReference>
<dbReference type="AlphaFoldDB" id="A0A2T3JWI4"/>
<evidence type="ECO:0000313" key="2">
    <source>
        <dbReference type="EMBL" id="PSU53693.1"/>
    </source>
</evidence>
<name>A0A2T3JWI4_PHOPO</name>